<dbReference type="AlphaFoldDB" id="A0AAV9E8C5"/>
<dbReference type="InterPro" id="IPR040217">
    <property type="entry name" value="ACR1-12"/>
</dbReference>
<reference evidence="3" key="2">
    <citation type="submission" date="2023-06" db="EMBL/GenBank/DDBJ databases">
        <authorList>
            <person name="Ma L."/>
            <person name="Liu K.-W."/>
            <person name="Li Z."/>
            <person name="Hsiao Y.-Y."/>
            <person name="Qi Y."/>
            <person name="Fu T."/>
            <person name="Tang G."/>
            <person name="Zhang D."/>
            <person name="Sun W.-H."/>
            <person name="Liu D.-K."/>
            <person name="Li Y."/>
            <person name="Chen G.-Z."/>
            <person name="Liu X.-D."/>
            <person name="Liao X.-Y."/>
            <person name="Jiang Y.-T."/>
            <person name="Yu X."/>
            <person name="Hao Y."/>
            <person name="Huang J."/>
            <person name="Zhao X.-W."/>
            <person name="Ke S."/>
            <person name="Chen Y.-Y."/>
            <person name="Wu W.-L."/>
            <person name="Hsu J.-L."/>
            <person name="Lin Y.-F."/>
            <person name="Huang M.-D."/>
            <person name="Li C.-Y."/>
            <person name="Huang L."/>
            <person name="Wang Z.-W."/>
            <person name="Zhao X."/>
            <person name="Zhong W.-Y."/>
            <person name="Peng D.-H."/>
            <person name="Ahmad S."/>
            <person name="Lan S."/>
            <person name="Zhang J.-S."/>
            <person name="Tsai W.-C."/>
            <person name="Van De Peer Y."/>
            <person name="Liu Z.-J."/>
        </authorList>
    </citation>
    <scope>NUCLEOTIDE SEQUENCE</scope>
    <source>
        <strain evidence="3">CP</strain>
        <tissue evidence="3">Leaves</tissue>
    </source>
</reference>
<dbReference type="PANTHER" id="PTHR31096">
    <property type="entry name" value="ACT DOMAIN-CONTAINING PROTEIN ACR4-RELATED"/>
    <property type="match status" value="1"/>
</dbReference>
<proteinExistence type="predicted"/>
<dbReference type="GO" id="GO:0016597">
    <property type="term" value="F:amino acid binding"/>
    <property type="evidence" value="ECO:0007669"/>
    <property type="project" value="UniProtKB-UniRule"/>
</dbReference>
<organism evidence="3 4">
    <name type="scientific">Acorus calamus</name>
    <name type="common">Sweet flag</name>
    <dbReference type="NCBI Taxonomy" id="4465"/>
    <lineage>
        <taxon>Eukaryota</taxon>
        <taxon>Viridiplantae</taxon>
        <taxon>Streptophyta</taxon>
        <taxon>Embryophyta</taxon>
        <taxon>Tracheophyta</taxon>
        <taxon>Spermatophyta</taxon>
        <taxon>Magnoliopsida</taxon>
        <taxon>Liliopsida</taxon>
        <taxon>Acoraceae</taxon>
        <taxon>Acorus</taxon>
    </lineage>
</organism>
<keyword evidence="4" id="KW-1185">Reference proteome</keyword>
<reference evidence="3" key="1">
    <citation type="journal article" date="2023" name="Nat. Commun.">
        <title>Diploid and tetraploid genomes of Acorus and the evolution of monocots.</title>
        <authorList>
            <person name="Ma L."/>
            <person name="Liu K.W."/>
            <person name="Li Z."/>
            <person name="Hsiao Y.Y."/>
            <person name="Qi Y."/>
            <person name="Fu T."/>
            <person name="Tang G.D."/>
            <person name="Zhang D."/>
            <person name="Sun W.H."/>
            <person name="Liu D.K."/>
            <person name="Li Y."/>
            <person name="Chen G.Z."/>
            <person name="Liu X.D."/>
            <person name="Liao X.Y."/>
            <person name="Jiang Y.T."/>
            <person name="Yu X."/>
            <person name="Hao Y."/>
            <person name="Huang J."/>
            <person name="Zhao X.W."/>
            <person name="Ke S."/>
            <person name="Chen Y.Y."/>
            <person name="Wu W.L."/>
            <person name="Hsu J.L."/>
            <person name="Lin Y.F."/>
            <person name="Huang M.D."/>
            <person name="Li C.Y."/>
            <person name="Huang L."/>
            <person name="Wang Z.W."/>
            <person name="Zhao X."/>
            <person name="Zhong W.Y."/>
            <person name="Peng D.H."/>
            <person name="Ahmad S."/>
            <person name="Lan S."/>
            <person name="Zhang J.S."/>
            <person name="Tsai W.C."/>
            <person name="Van de Peer Y."/>
            <person name="Liu Z.J."/>
        </authorList>
    </citation>
    <scope>NUCLEOTIDE SEQUENCE</scope>
    <source>
        <strain evidence="3">CP</strain>
    </source>
</reference>
<dbReference type="EMBL" id="JAUJYO010000009">
    <property type="protein sequence ID" value="KAK1308558.1"/>
    <property type="molecule type" value="Genomic_DNA"/>
</dbReference>
<evidence type="ECO:0000256" key="2">
    <source>
        <dbReference type="RuleBase" id="RU369043"/>
    </source>
</evidence>
<keyword evidence="1 2" id="KW-0677">Repeat</keyword>
<evidence type="ECO:0000313" key="3">
    <source>
        <dbReference type="EMBL" id="KAK1308558.1"/>
    </source>
</evidence>
<dbReference type="PANTHER" id="PTHR31096:SF55">
    <property type="entry name" value="ACT DOMAIN-CONTAINING PROTEIN ACR6"/>
    <property type="match status" value="1"/>
</dbReference>
<comment type="caution">
    <text evidence="3">The sequence shown here is derived from an EMBL/GenBank/DDBJ whole genome shotgun (WGS) entry which is preliminary data.</text>
</comment>
<protein>
    <recommendedName>
        <fullName evidence="2">ACT domain-containing protein ACR</fullName>
    </recommendedName>
    <alternativeName>
        <fullName evidence="2">Protein ACT DOMAIN REPEATS</fullName>
    </alternativeName>
</protein>
<sequence>MMTSMGVTHTGRRLHQMFHGDRDYDHVGNDKTLRPQYEVFHGVVRNCGIEAYQEYYIWHVGGRWIMSEAERQCVTQCLEAAIERVTAHGDYHRRALQRSVEDTAR</sequence>
<dbReference type="Proteomes" id="UP001180020">
    <property type="component" value="Unassembled WGS sequence"/>
</dbReference>
<evidence type="ECO:0000256" key="1">
    <source>
        <dbReference type="ARBA" id="ARBA00022737"/>
    </source>
</evidence>
<evidence type="ECO:0000313" key="4">
    <source>
        <dbReference type="Proteomes" id="UP001180020"/>
    </source>
</evidence>
<gene>
    <name evidence="3" type="ORF">QJS10_CPA09g00847</name>
</gene>
<name>A0AAV9E8C5_ACOCL</name>
<accession>A0AAV9E8C5</accession>
<comment type="function">
    <text evidence="2">Binds amino acids.</text>
</comment>